<evidence type="ECO:0000259" key="3">
    <source>
        <dbReference type="Pfam" id="PF19843"/>
    </source>
</evidence>
<dbReference type="PATRIC" id="fig|1461584.3.peg.2531"/>
<dbReference type="PROSITE" id="PS51257">
    <property type="entry name" value="PROKAR_LIPOPROTEIN"/>
    <property type="match status" value="1"/>
</dbReference>
<organism evidence="4">
    <name type="scientific">Arthrobacter saudimassiliensis</name>
    <dbReference type="NCBI Taxonomy" id="1461584"/>
    <lineage>
        <taxon>Bacteria</taxon>
        <taxon>Bacillati</taxon>
        <taxon>Actinomycetota</taxon>
        <taxon>Actinomycetes</taxon>
        <taxon>Micrococcales</taxon>
        <taxon>Micrococcaceae</taxon>
        <taxon>Arthrobacter</taxon>
    </lineage>
</organism>
<proteinExistence type="predicted"/>
<dbReference type="Pfam" id="PF19843">
    <property type="entry name" value="DUF6318"/>
    <property type="match status" value="1"/>
</dbReference>
<feature type="domain" description="DUF6318" evidence="3">
    <location>
        <begin position="72"/>
        <end position="221"/>
    </location>
</feature>
<reference evidence="4" key="1">
    <citation type="submission" date="2014-07" db="EMBL/GenBank/DDBJ databases">
        <authorList>
            <person name="Urmite Genomes Urmite Genomes"/>
        </authorList>
    </citation>
    <scope>NUCLEOTIDE SEQUENCE</scope>
    <source>
        <strain evidence="4">11W110_air</strain>
    </source>
</reference>
<feature type="compositionally biased region" description="Low complexity" evidence="1">
    <location>
        <begin position="42"/>
        <end position="61"/>
    </location>
</feature>
<evidence type="ECO:0000256" key="1">
    <source>
        <dbReference type="SAM" id="MobiDB-lite"/>
    </source>
</evidence>
<protein>
    <recommendedName>
        <fullName evidence="3">DUF6318 domain-containing protein</fullName>
    </recommendedName>
</protein>
<feature type="compositionally biased region" description="Low complexity" evidence="1">
    <location>
        <begin position="69"/>
        <end position="82"/>
    </location>
</feature>
<evidence type="ECO:0000313" key="4">
    <source>
        <dbReference type="EMBL" id="CEA09192.1"/>
    </source>
</evidence>
<dbReference type="EMBL" id="LN483071">
    <property type="protein sequence ID" value="CEA09192.1"/>
    <property type="molecule type" value="Genomic_DNA"/>
</dbReference>
<keyword evidence="2" id="KW-0732">Signal</keyword>
<dbReference type="InterPro" id="IPR046281">
    <property type="entry name" value="DUF6318"/>
</dbReference>
<gene>
    <name evidence="4" type="ORF">BN1051_02559</name>
</gene>
<name>A0A078MUS2_9MICC</name>
<feature type="chain" id="PRO_5001742459" description="DUF6318 domain-containing protein" evidence="2">
    <location>
        <begin position="34"/>
        <end position="228"/>
    </location>
</feature>
<sequence length="228" mass="23598">MTGKSMTGASAVLRRTAAAGLIMALAWGLTSCADDGAGAEEPTAGASADPSATSASASPASTPTPTPTPSAAYSPASAAGPAQNVPLPVMPDIAREKSKEGLEAFARYFYEVVNYAYETGDLAPLDAISGPDCVACNFARNQIGVGYEGDDWIVGGQLDIKAVVSEFVETPEGLYQALADLKQEDIKFHSPNGLLQTNPGTPTSFAQLFEGRYADGRWSAEDVVSLGR</sequence>
<evidence type="ECO:0000256" key="2">
    <source>
        <dbReference type="SAM" id="SignalP"/>
    </source>
</evidence>
<feature type="signal peptide" evidence="2">
    <location>
        <begin position="1"/>
        <end position="33"/>
    </location>
</feature>
<dbReference type="AlphaFoldDB" id="A0A078MUS2"/>
<feature type="region of interest" description="Disordered" evidence="1">
    <location>
        <begin position="38"/>
        <end position="86"/>
    </location>
</feature>
<accession>A0A078MUS2</accession>